<organism evidence="2">
    <name type="scientific">hydrocarbon metagenome</name>
    <dbReference type="NCBI Taxonomy" id="938273"/>
    <lineage>
        <taxon>unclassified sequences</taxon>
        <taxon>metagenomes</taxon>
        <taxon>ecological metagenomes</taxon>
    </lineage>
</organism>
<sequence>MKCTGMLILSMMLAFSVGLVYAQDVADIAALADLNVTNITNLTNATNVTNMTAVTNATAAIETINVTEAPVEEVPVVETPVVETPVVDTPVVETPVVEIPVVDTPVNETPVEEVAVATETASRFKQLSNYTAGTSMVLGKALPGGYSDVATSADRAAVFSRDSGIPAPSVKVTIARVVDTPGDKYVQVANEAVGEWDMTGWTLESAGVATFVFPQLVLEDGTSIKVHEGMGAGTATDIYTNSTEPLWVDNIVTLKDAAGNILTSYDVTTAAAEVATEYVDPWKDMIQY</sequence>
<dbReference type="InterPro" id="IPR001322">
    <property type="entry name" value="Lamin_tail_dom"/>
</dbReference>
<gene>
    <name evidence="2" type="ORF">ASZ90_012596</name>
</gene>
<dbReference type="PROSITE" id="PS51841">
    <property type="entry name" value="LTD"/>
    <property type="match status" value="1"/>
</dbReference>
<reference evidence="2" key="1">
    <citation type="journal article" date="2015" name="Proc. Natl. Acad. Sci. U.S.A.">
        <title>Networks of energetic and metabolic interactions define dynamics in microbial communities.</title>
        <authorList>
            <person name="Embree M."/>
            <person name="Liu J.K."/>
            <person name="Al-Bassam M.M."/>
            <person name="Zengler K."/>
        </authorList>
    </citation>
    <scope>NUCLEOTIDE SEQUENCE</scope>
</reference>
<dbReference type="Pfam" id="PF00932">
    <property type="entry name" value="LTD"/>
    <property type="match status" value="1"/>
</dbReference>
<dbReference type="AlphaFoldDB" id="A0A0W8F9X7"/>
<accession>A0A0W8F9X7</accession>
<dbReference type="SUPFAM" id="SSF74853">
    <property type="entry name" value="Lamin A/C globular tail domain"/>
    <property type="match status" value="1"/>
</dbReference>
<dbReference type="Gene3D" id="2.60.40.1260">
    <property type="entry name" value="Lamin Tail domain"/>
    <property type="match status" value="1"/>
</dbReference>
<dbReference type="EMBL" id="LNQE01001425">
    <property type="protein sequence ID" value="KUG17671.1"/>
    <property type="molecule type" value="Genomic_DNA"/>
</dbReference>
<feature type="domain" description="LTD" evidence="1">
    <location>
        <begin position="159"/>
        <end position="269"/>
    </location>
</feature>
<name>A0A0W8F9X7_9ZZZZ</name>
<comment type="caution">
    <text evidence="2">The sequence shown here is derived from an EMBL/GenBank/DDBJ whole genome shotgun (WGS) entry which is preliminary data.</text>
</comment>
<evidence type="ECO:0000313" key="2">
    <source>
        <dbReference type="EMBL" id="KUG17671.1"/>
    </source>
</evidence>
<evidence type="ECO:0000259" key="1">
    <source>
        <dbReference type="PROSITE" id="PS51841"/>
    </source>
</evidence>
<dbReference type="InterPro" id="IPR036415">
    <property type="entry name" value="Lamin_tail_dom_sf"/>
</dbReference>
<protein>
    <recommendedName>
        <fullName evidence="1">LTD domain-containing protein</fullName>
    </recommendedName>
</protein>
<proteinExistence type="predicted"/>